<organism evidence="4 5">
    <name type="scientific">Ureaplasma diversum NCTC 246</name>
    <dbReference type="NCBI Taxonomy" id="1188241"/>
    <lineage>
        <taxon>Bacteria</taxon>
        <taxon>Bacillati</taxon>
        <taxon>Mycoplasmatota</taxon>
        <taxon>Mycoplasmoidales</taxon>
        <taxon>Mycoplasmoidaceae</taxon>
        <taxon>Ureaplasma</taxon>
    </lineage>
</organism>
<proteinExistence type="predicted"/>
<evidence type="ECO:0000313" key="5">
    <source>
        <dbReference type="Proteomes" id="UP000028537"/>
    </source>
</evidence>
<comment type="caution">
    <text evidence="4">The sequence shown here is derived from an EMBL/GenBank/DDBJ whole genome shotgun (WGS) entry which is preliminary data.</text>
</comment>
<feature type="chain" id="PRO_5001774889" description="DUF31 domain-containing protein" evidence="2">
    <location>
        <begin position="26"/>
        <end position="769"/>
    </location>
</feature>
<dbReference type="NCBIfam" id="NF045726">
    <property type="entry name" value="XXplasma_LP"/>
    <property type="match status" value="1"/>
</dbReference>
<dbReference type="OrthoDB" id="395427at2"/>
<dbReference type="InterPro" id="IPR054816">
    <property type="entry name" value="Lipoprotein_mollicutes-type_CS"/>
</dbReference>
<dbReference type="RefSeq" id="WP_038101493.1">
    <property type="nucleotide sequence ID" value="NZ_JFDP01000002.1"/>
</dbReference>
<protein>
    <recommendedName>
        <fullName evidence="3">DUF31 domain-containing protein</fullName>
    </recommendedName>
</protein>
<keyword evidence="2" id="KW-0732">Signal</keyword>
<feature type="signal peptide" evidence="2">
    <location>
        <begin position="1"/>
        <end position="25"/>
    </location>
</feature>
<keyword evidence="5" id="KW-1185">Reference proteome</keyword>
<dbReference type="Proteomes" id="UP000028537">
    <property type="component" value="Unassembled WGS sequence"/>
</dbReference>
<feature type="compositionally biased region" description="Low complexity" evidence="1">
    <location>
        <begin position="235"/>
        <end position="253"/>
    </location>
</feature>
<evidence type="ECO:0000259" key="3">
    <source>
        <dbReference type="Pfam" id="PF01732"/>
    </source>
</evidence>
<feature type="compositionally biased region" description="Polar residues" evidence="1">
    <location>
        <begin position="190"/>
        <end position="221"/>
    </location>
</feature>
<feature type="compositionally biased region" description="Polar residues" evidence="1">
    <location>
        <begin position="258"/>
        <end position="270"/>
    </location>
</feature>
<feature type="compositionally biased region" description="Low complexity" evidence="1">
    <location>
        <begin position="51"/>
        <end position="63"/>
    </location>
</feature>
<evidence type="ECO:0000313" key="4">
    <source>
        <dbReference type="EMBL" id="KEZ24129.1"/>
    </source>
</evidence>
<evidence type="ECO:0000256" key="2">
    <source>
        <dbReference type="SAM" id="SignalP"/>
    </source>
</evidence>
<dbReference type="EMBL" id="JFDP01000002">
    <property type="protein sequence ID" value="KEZ24129.1"/>
    <property type="molecule type" value="Genomic_DNA"/>
</dbReference>
<accession>A0A084F1N7</accession>
<feature type="region of interest" description="Disordered" evidence="1">
    <location>
        <begin position="35"/>
        <end position="63"/>
    </location>
</feature>
<dbReference type="Pfam" id="PF01732">
    <property type="entry name" value="Mycop_pep_DUF31"/>
    <property type="match status" value="1"/>
</dbReference>
<evidence type="ECO:0000256" key="1">
    <source>
        <dbReference type="SAM" id="MobiDB-lite"/>
    </source>
</evidence>
<dbReference type="NCBIfam" id="NF045841">
    <property type="entry name" value="Ig_SerProt_MIP"/>
    <property type="match status" value="1"/>
</dbReference>
<reference evidence="4 5" key="1">
    <citation type="submission" date="2014-02" db="EMBL/GenBank/DDBJ databases">
        <title>Genome sequence of Ureaplasma diversum strain 246.</title>
        <authorList>
            <person name="Sirand-Pugnet P."/>
            <person name="Breton M."/>
            <person name="Dordet-Frisoni E."/>
            <person name="Baranowski E."/>
            <person name="Barre A."/>
            <person name="Couture C."/>
            <person name="Dupuy V."/>
            <person name="Gaurivaud P."/>
            <person name="Jacob D."/>
            <person name="Lemaitre C."/>
            <person name="Manso-Silvan L."/>
            <person name="Nikolski M."/>
            <person name="Nouvel L.-X."/>
            <person name="Poumarat F."/>
            <person name="Tardy F."/>
            <person name="Thebault P."/>
            <person name="Theil S."/>
            <person name="Citti C."/>
            <person name="Thiaucourt F."/>
            <person name="Blanchard A."/>
        </authorList>
    </citation>
    <scope>NUCLEOTIDE SEQUENCE [LARGE SCALE GENOMIC DNA]</scope>
    <source>
        <strain evidence="4 5">NCTC 246</strain>
    </source>
</reference>
<name>A0A084F1N7_9BACT</name>
<dbReference type="AlphaFoldDB" id="A0A084F1N7"/>
<gene>
    <name evidence="4" type="ORF">UDIV_0150</name>
</gene>
<dbReference type="eggNOG" id="ENOG503455W">
    <property type="taxonomic scope" value="Bacteria"/>
</dbReference>
<feature type="compositionally biased region" description="Basic and acidic residues" evidence="1">
    <location>
        <begin position="222"/>
        <end position="234"/>
    </location>
</feature>
<sequence length="769" mass="86646">MTKNKRIFLLSGISVLATTGIIAVAASCTNEQKVDDKKVDNQTKTNKGLVTNTTRNNNPSNKNKFNVTLHSSVLNYVDQKHNLLLNVGSEYARKVVEVELKPNSSSSNASSIKSTKVASDTKGDTTVVFSGLEHNKSYYVSAVNIYEDLRKTTPIVSNSYLENVLVVKTPSNNKEQSSNKQIEPDDKQSSNDQTKQNEQPNPSDQKDSGSPTETPTPNKQMNFDDKKGSNDKTDNQNNNESSTNNLNSNSQTSPVPDPNNSVPKLNNSNPGFDPNVQPDLNALLEQFKKQREQADRLNRPASKVLENLKIKEDEAYKKIKNRSFAIGFNSVDYAKEDNGGINQSVIPFEPTGTGWLLDYAWKDGKENSDELMLYIATNAHVYKRAFNAIKDDEKHRNKFPEYFTQDNQKQAKIDSFVLAIPKKDADLNAIESGTSYGTTNDLKYFINTKDSATFSLDKGSKQITFDDSKVFENPRTVFVALNIFDQENNDKLIDKLNNHAERKYIAKDFAVFGLKVKYKELEQKAKINDKYKLLLEHINNATKSVDEDIKKFSDNKHPNHDQGSVPYLSLDYPSIWEDQNKPESEKLNKDKYKIDDKTSLNTQRAYIAGFPGMNGKQMLWRNYPKNSNIPNDVFSRSSFFKGQQIEHILDANTTASGFGFNAFVDYSSIFFGASGSLVVNEYGLPIGIYSTITRVDNEKDVSKRGGFTFLVQVHDDNEKGPAHNLIDGSDKDKFPKQFKSYRENLKWLSEQENSEFKGFNKTAIFKSGV</sequence>
<feature type="compositionally biased region" description="Polar residues" evidence="1">
    <location>
        <begin position="171"/>
        <end position="181"/>
    </location>
</feature>
<feature type="domain" description="DUF31" evidence="3">
    <location>
        <begin position="314"/>
        <end position="690"/>
    </location>
</feature>
<dbReference type="PROSITE" id="PS51257">
    <property type="entry name" value="PROKAR_LIPOPROTEIN"/>
    <property type="match status" value="1"/>
</dbReference>
<dbReference type="InterPro" id="IPR022382">
    <property type="entry name" value="Mycoplasma_peptidase_DUF31"/>
</dbReference>
<feature type="region of interest" description="Disordered" evidence="1">
    <location>
        <begin position="171"/>
        <end position="278"/>
    </location>
</feature>